<dbReference type="InterPro" id="IPR045578">
    <property type="entry name" value="USP47_C"/>
</dbReference>
<dbReference type="eggNOG" id="KOG4598">
    <property type="taxonomic scope" value="Eukaryota"/>
</dbReference>
<feature type="domain" description="Ubiquitin carboxyl-terminal hydrolase 47 C-terminal" evidence="1">
    <location>
        <begin position="427"/>
        <end position="479"/>
    </location>
</feature>
<evidence type="ECO:0000259" key="1">
    <source>
        <dbReference type="Pfam" id="PF19718"/>
    </source>
</evidence>
<dbReference type="AlphaFoldDB" id="A0A1X7SZT6"/>
<name>A0A1X7SZT6_AMPQE</name>
<sequence length="479" mass="55393">MSFEIDDCKFHLKAMTRPDYQPLVDNKRIIEKLRERITLMNIELMTEREHNEKIIKDIEDLKDKETEDPAGDKVTSDEEIEYNSMNDEFKDQICSFKLYCNHPVTGKFLESILEVHKDELLLTVLDKAYELMKLAPHIPIERCRLVKYSYDDDLMEQSFDLDEFQHQTIGQIVGGTRRYYPFGLFIETREENEIFDKYHDGGNNLKISVVDLSTGKVGSAKLVRVEDGWTVGELKHHIGEVYNLNSSCMRFVLEEKNDVTDISDAGSTLGKIFRKSTYKDRQILKIIKKNSKIVRCTYRYVSELYLINRILLNITIPLAPGPEATHTATNVPEGGIIMKFVPMKEEYKGKERKVQVLVDKRMTLAQLKEELVPLIGIPPTGFIVYKISDNKEYEINRLDSTSSLQYIDSGSELIVRLGRPLQEGEYRITLYLLQVNNTEFCKFIMESIVAEGTPVKEFKKQIIEEAKVQGIDCVLELEK</sequence>
<evidence type="ECO:0000313" key="2">
    <source>
        <dbReference type="EnsemblMetazoa" id="Aqu2.1.07706_001"/>
    </source>
</evidence>
<reference evidence="2" key="1">
    <citation type="submission" date="2017-05" db="UniProtKB">
        <authorList>
            <consortium name="EnsemblMetazoa"/>
        </authorList>
    </citation>
    <scope>IDENTIFICATION</scope>
</reference>
<proteinExistence type="predicted"/>
<dbReference type="EnsemblMetazoa" id="Aqu2.1.07706_001">
    <property type="protein sequence ID" value="Aqu2.1.07706_001"/>
    <property type="gene ID" value="Aqu2.1.07706"/>
</dbReference>
<organism evidence="2">
    <name type="scientific">Amphimedon queenslandica</name>
    <name type="common">Sponge</name>
    <dbReference type="NCBI Taxonomy" id="400682"/>
    <lineage>
        <taxon>Eukaryota</taxon>
        <taxon>Metazoa</taxon>
        <taxon>Porifera</taxon>
        <taxon>Demospongiae</taxon>
        <taxon>Heteroscleromorpha</taxon>
        <taxon>Haplosclerida</taxon>
        <taxon>Niphatidae</taxon>
        <taxon>Amphimedon</taxon>
    </lineage>
</organism>
<accession>A0A1X7SZT6</accession>
<dbReference type="OrthoDB" id="289038at2759"/>
<dbReference type="Pfam" id="PF19718">
    <property type="entry name" value="USP47_C"/>
    <property type="match status" value="1"/>
</dbReference>
<dbReference type="InParanoid" id="A0A1X7SZT6"/>
<protein>
    <recommendedName>
        <fullName evidence="1">Ubiquitin carboxyl-terminal hydrolase 47 C-terminal domain-containing protein</fullName>
    </recommendedName>
</protein>